<evidence type="ECO:0000313" key="2">
    <source>
        <dbReference type="EMBL" id="KAF0909960.1"/>
    </source>
</evidence>
<feature type="region of interest" description="Disordered" evidence="1">
    <location>
        <begin position="80"/>
        <end position="121"/>
    </location>
</feature>
<evidence type="ECO:0000313" key="3">
    <source>
        <dbReference type="Proteomes" id="UP000479710"/>
    </source>
</evidence>
<dbReference type="AlphaFoldDB" id="A0A6G1DBZ5"/>
<dbReference type="OrthoDB" id="694888at2759"/>
<comment type="caution">
    <text evidence="2">The sequence shown here is derived from an EMBL/GenBank/DDBJ whole genome shotgun (WGS) entry which is preliminary data.</text>
</comment>
<name>A0A6G1DBZ5_9ORYZ</name>
<dbReference type="EMBL" id="SPHZ02000006">
    <property type="protein sequence ID" value="KAF0909960.1"/>
    <property type="molecule type" value="Genomic_DNA"/>
</dbReference>
<evidence type="ECO:0000256" key="1">
    <source>
        <dbReference type="SAM" id="MobiDB-lite"/>
    </source>
</evidence>
<organism evidence="2 3">
    <name type="scientific">Oryza meyeriana var. granulata</name>
    <dbReference type="NCBI Taxonomy" id="110450"/>
    <lineage>
        <taxon>Eukaryota</taxon>
        <taxon>Viridiplantae</taxon>
        <taxon>Streptophyta</taxon>
        <taxon>Embryophyta</taxon>
        <taxon>Tracheophyta</taxon>
        <taxon>Spermatophyta</taxon>
        <taxon>Magnoliopsida</taxon>
        <taxon>Liliopsida</taxon>
        <taxon>Poales</taxon>
        <taxon>Poaceae</taxon>
        <taxon>BOP clade</taxon>
        <taxon>Oryzoideae</taxon>
        <taxon>Oryzeae</taxon>
        <taxon>Oryzinae</taxon>
        <taxon>Oryza</taxon>
        <taxon>Oryza meyeriana</taxon>
    </lineage>
</organism>
<gene>
    <name evidence="2" type="ORF">E2562_001213</name>
</gene>
<proteinExistence type="predicted"/>
<dbReference type="Proteomes" id="UP000479710">
    <property type="component" value="Unassembled WGS sequence"/>
</dbReference>
<protein>
    <submittedName>
        <fullName evidence="2">Uncharacterized protein</fullName>
    </submittedName>
</protein>
<keyword evidence="3" id="KW-1185">Reference proteome</keyword>
<accession>A0A6G1DBZ5</accession>
<reference evidence="2 3" key="1">
    <citation type="submission" date="2019-11" db="EMBL/GenBank/DDBJ databases">
        <title>Whole genome sequence of Oryza granulata.</title>
        <authorList>
            <person name="Li W."/>
        </authorList>
    </citation>
    <scope>NUCLEOTIDE SEQUENCE [LARGE SCALE GENOMIC DNA]</scope>
    <source>
        <strain evidence="3">cv. Menghai</strain>
        <tissue evidence="2">Leaf</tissue>
    </source>
</reference>
<sequence length="121" mass="12685">MATGERRGRKSRVARAAMRALRGARDLLVRGAKGFGMFITAANPRAGVGRPTSRVFGVDELNSEQELRELVRIMQARRGAGTAGAGAGGKKKAETGAPAAWRGTAPLGRIDEDGALVDPTK</sequence>